<proteinExistence type="predicted"/>
<evidence type="ECO:0000313" key="3">
    <source>
        <dbReference type="Proteomes" id="UP000001037"/>
    </source>
</evidence>
<dbReference type="EMBL" id="CP002838">
    <property type="protein sequence ID" value="AEM38249.1"/>
    <property type="molecule type" value="Genomic_DNA"/>
</dbReference>
<organism evidence="2 3">
    <name type="scientific">Pyrolobus fumarii (strain DSM 11204 / 1A)</name>
    <dbReference type="NCBI Taxonomy" id="694429"/>
    <lineage>
        <taxon>Archaea</taxon>
        <taxon>Thermoproteota</taxon>
        <taxon>Thermoprotei</taxon>
        <taxon>Desulfurococcales</taxon>
        <taxon>Pyrodictiaceae</taxon>
        <taxon>Pyrolobus</taxon>
    </lineage>
</organism>
<dbReference type="KEGG" id="pfm:Pyrfu_0377"/>
<sequence>MTEQQLVLAALAYSIFMMITLPTIVPRVYERSSNRPDILRATWCLAGLLPLAPLTPLALPLIFIAPLLAAKGKRRLASLLYIPPILHIVVSVAAAVRN</sequence>
<keyword evidence="1" id="KW-0812">Transmembrane</keyword>
<feature type="transmembrane region" description="Helical" evidence="1">
    <location>
        <begin position="41"/>
        <end position="64"/>
    </location>
</feature>
<feature type="transmembrane region" description="Helical" evidence="1">
    <location>
        <begin position="76"/>
        <end position="96"/>
    </location>
</feature>
<evidence type="ECO:0000256" key="1">
    <source>
        <dbReference type="SAM" id="Phobius"/>
    </source>
</evidence>
<dbReference type="GeneID" id="11140023"/>
<keyword evidence="1" id="KW-0472">Membrane</keyword>
<name>G0EFS8_PYRF1</name>
<feature type="transmembrane region" description="Helical" evidence="1">
    <location>
        <begin position="6"/>
        <end position="29"/>
    </location>
</feature>
<gene>
    <name evidence="2" type="ordered locus">Pyrfu_0377</name>
</gene>
<dbReference type="AlphaFoldDB" id="G0EFS8"/>
<dbReference type="RefSeq" id="WP_014025926.1">
    <property type="nucleotide sequence ID" value="NC_015931.1"/>
</dbReference>
<dbReference type="Proteomes" id="UP000001037">
    <property type="component" value="Chromosome"/>
</dbReference>
<dbReference type="InParanoid" id="G0EFS8"/>
<keyword evidence="3" id="KW-1185">Reference proteome</keyword>
<evidence type="ECO:0000313" key="2">
    <source>
        <dbReference type="EMBL" id="AEM38249.1"/>
    </source>
</evidence>
<protein>
    <submittedName>
        <fullName evidence="2">Uncharacterized protein</fullName>
    </submittedName>
</protein>
<dbReference type="HOGENOM" id="CLU_2327352_0_0_2"/>
<accession>G0EFS8</accession>
<reference evidence="2 3" key="1">
    <citation type="journal article" date="2011" name="Stand. Genomic Sci.">
        <title>Complete genome sequence of the hyperthermophilic chemolithoautotroph Pyrolobus fumarii type strain (1A).</title>
        <authorList>
            <person name="Anderson I."/>
            <person name="Goker M."/>
            <person name="Nolan M."/>
            <person name="Lucas S."/>
            <person name="Hammon N."/>
            <person name="Deshpande S."/>
            <person name="Cheng J.F."/>
            <person name="Tapia R."/>
            <person name="Han C."/>
            <person name="Goodwin L."/>
            <person name="Pitluck S."/>
            <person name="Huntemann M."/>
            <person name="Liolios K."/>
            <person name="Ivanova N."/>
            <person name="Pagani I."/>
            <person name="Mavromatis K."/>
            <person name="Ovchinikova G."/>
            <person name="Pati A."/>
            <person name="Chen A."/>
            <person name="Palaniappan K."/>
            <person name="Land M."/>
            <person name="Hauser L."/>
            <person name="Brambilla E.M."/>
            <person name="Huber H."/>
            <person name="Yasawong M."/>
            <person name="Rohde M."/>
            <person name="Spring S."/>
            <person name="Abt B."/>
            <person name="Sikorski J."/>
            <person name="Wirth R."/>
            <person name="Detter J.C."/>
            <person name="Woyke T."/>
            <person name="Bristow J."/>
            <person name="Eisen J.A."/>
            <person name="Markowitz V."/>
            <person name="Hugenholtz P."/>
            <person name="Kyrpides N.C."/>
            <person name="Klenk H.P."/>
            <person name="Lapidus A."/>
        </authorList>
    </citation>
    <scope>NUCLEOTIDE SEQUENCE [LARGE SCALE GENOMIC DNA]</scope>
    <source>
        <strain evidence="3">DSM 11204 / 1A</strain>
    </source>
</reference>
<keyword evidence="1" id="KW-1133">Transmembrane helix</keyword>